<keyword evidence="2" id="KW-1133">Transmembrane helix</keyword>
<sequence>MLQFEDFVMHYGYFAVYIFLALGIFGLPLPDELVVAFIGHLSAVGTLNYFSAFVITILGVLTGTLFTYTIGRKVGKPLLMKYGKWISLSPKRIQKVDSWFNKYGSWAITIGYFVPGMRHIICYMSGSSGVDIRRYLVFASIGTFISSITFLTIGYFVHFPF</sequence>
<organism evidence="4 5">
    <name type="scientific">Sporosarcina saromensis</name>
    <dbReference type="NCBI Taxonomy" id="359365"/>
    <lineage>
        <taxon>Bacteria</taxon>
        <taxon>Bacillati</taxon>
        <taxon>Bacillota</taxon>
        <taxon>Bacilli</taxon>
        <taxon>Bacillales</taxon>
        <taxon>Caryophanaceae</taxon>
        <taxon>Sporosarcina</taxon>
    </lineage>
</organism>
<comment type="caution">
    <text evidence="4">The sequence shown here is derived from an EMBL/GenBank/DDBJ whole genome shotgun (WGS) entry which is preliminary data.</text>
</comment>
<feature type="transmembrane region" description="Helical" evidence="2">
    <location>
        <begin position="12"/>
        <end position="29"/>
    </location>
</feature>
<dbReference type="PANTHER" id="PTHR42709">
    <property type="entry name" value="ALKALINE PHOSPHATASE LIKE PROTEIN"/>
    <property type="match status" value="1"/>
</dbReference>
<keyword evidence="5" id="KW-1185">Reference proteome</keyword>
<evidence type="ECO:0000313" key="5">
    <source>
        <dbReference type="Proteomes" id="UP001282284"/>
    </source>
</evidence>
<keyword evidence="2" id="KW-0472">Membrane</keyword>
<proteinExistence type="inferred from homology"/>
<feature type="transmembrane region" description="Helical" evidence="2">
    <location>
        <begin position="49"/>
        <end position="71"/>
    </location>
</feature>
<gene>
    <name evidence="4" type="ORF">QT711_07000</name>
</gene>
<dbReference type="PANTHER" id="PTHR42709:SF9">
    <property type="entry name" value="ALKALINE PHOSPHATASE LIKE PROTEIN"/>
    <property type="match status" value="1"/>
</dbReference>
<feature type="transmembrane region" description="Helical" evidence="2">
    <location>
        <begin position="135"/>
        <end position="157"/>
    </location>
</feature>
<reference evidence="4 5" key="1">
    <citation type="submission" date="2023-06" db="EMBL/GenBank/DDBJ databases">
        <title>Sporosarcina sp. nov., isolated from Korean traditional fermented seafood 'Jeotgal'.</title>
        <authorList>
            <person name="Yang A.I."/>
            <person name="Shin N.-R."/>
        </authorList>
    </citation>
    <scope>NUCLEOTIDE SEQUENCE [LARGE SCALE GENOMIC DNA]</scope>
    <source>
        <strain evidence="4 5">KCTC13119</strain>
    </source>
</reference>
<name>A0ABU4G9B8_9BACL</name>
<comment type="similarity">
    <text evidence="1">Belongs to the DedA family.</text>
</comment>
<evidence type="ECO:0000256" key="1">
    <source>
        <dbReference type="ARBA" id="ARBA00010792"/>
    </source>
</evidence>
<accession>A0ABU4G9B8</accession>
<dbReference type="InterPro" id="IPR032816">
    <property type="entry name" value="VTT_dom"/>
</dbReference>
<protein>
    <submittedName>
        <fullName evidence="4">DedA family protein</fullName>
    </submittedName>
</protein>
<dbReference type="InterPro" id="IPR051311">
    <property type="entry name" value="DedA_domain"/>
</dbReference>
<evidence type="ECO:0000259" key="3">
    <source>
        <dbReference type="Pfam" id="PF09335"/>
    </source>
</evidence>
<keyword evidence="2" id="KW-0812">Transmembrane</keyword>
<evidence type="ECO:0000313" key="4">
    <source>
        <dbReference type="EMBL" id="MDW0112928.1"/>
    </source>
</evidence>
<dbReference type="RefSeq" id="WP_317942925.1">
    <property type="nucleotide sequence ID" value="NZ_JAUBDI010000004.1"/>
</dbReference>
<feature type="domain" description="VTT" evidence="3">
    <location>
        <begin position="30"/>
        <end position="155"/>
    </location>
</feature>
<dbReference type="Pfam" id="PF09335">
    <property type="entry name" value="VTT_dom"/>
    <property type="match status" value="1"/>
</dbReference>
<dbReference type="EMBL" id="JAUBDI010000004">
    <property type="protein sequence ID" value="MDW0112928.1"/>
    <property type="molecule type" value="Genomic_DNA"/>
</dbReference>
<evidence type="ECO:0000256" key="2">
    <source>
        <dbReference type="SAM" id="Phobius"/>
    </source>
</evidence>
<dbReference type="Proteomes" id="UP001282284">
    <property type="component" value="Unassembled WGS sequence"/>
</dbReference>